<dbReference type="CDD" id="cd00761">
    <property type="entry name" value="Glyco_tranf_GTA_type"/>
    <property type="match status" value="1"/>
</dbReference>
<dbReference type="InterPro" id="IPR029044">
    <property type="entry name" value="Nucleotide-diphossugar_trans"/>
</dbReference>
<gene>
    <name evidence="2" type="ORF">GCM10022247_47520</name>
</gene>
<dbReference type="EMBL" id="BAABAL010000017">
    <property type="protein sequence ID" value="GAA4018461.1"/>
    <property type="molecule type" value="Genomic_DNA"/>
</dbReference>
<dbReference type="RefSeq" id="WP_344878458.1">
    <property type="nucleotide sequence ID" value="NZ_BAABAL010000017.1"/>
</dbReference>
<dbReference type="PANTHER" id="PTHR22916:SF3">
    <property type="entry name" value="UDP-GLCNAC:BETAGAL BETA-1,3-N-ACETYLGLUCOSAMINYLTRANSFERASE-LIKE PROTEIN 1"/>
    <property type="match status" value="1"/>
</dbReference>
<accession>A0ABP7SYQ0</accession>
<dbReference type="Gene3D" id="3.90.550.10">
    <property type="entry name" value="Spore Coat Polysaccharide Biosynthesis Protein SpsA, Chain A"/>
    <property type="match status" value="1"/>
</dbReference>
<evidence type="ECO:0000313" key="3">
    <source>
        <dbReference type="Proteomes" id="UP001501747"/>
    </source>
</evidence>
<evidence type="ECO:0000259" key="1">
    <source>
        <dbReference type="Pfam" id="PF00535"/>
    </source>
</evidence>
<keyword evidence="3" id="KW-1185">Reference proteome</keyword>
<dbReference type="PANTHER" id="PTHR22916">
    <property type="entry name" value="GLYCOSYLTRANSFERASE"/>
    <property type="match status" value="1"/>
</dbReference>
<organism evidence="2 3">
    <name type="scientific">Allokutzneria multivorans</name>
    <dbReference type="NCBI Taxonomy" id="1142134"/>
    <lineage>
        <taxon>Bacteria</taxon>
        <taxon>Bacillati</taxon>
        <taxon>Actinomycetota</taxon>
        <taxon>Actinomycetes</taxon>
        <taxon>Pseudonocardiales</taxon>
        <taxon>Pseudonocardiaceae</taxon>
        <taxon>Allokutzneria</taxon>
    </lineage>
</organism>
<reference evidence="3" key="1">
    <citation type="journal article" date="2019" name="Int. J. Syst. Evol. Microbiol.">
        <title>The Global Catalogue of Microorganisms (GCM) 10K type strain sequencing project: providing services to taxonomists for standard genome sequencing and annotation.</title>
        <authorList>
            <consortium name="The Broad Institute Genomics Platform"/>
            <consortium name="The Broad Institute Genome Sequencing Center for Infectious Disease"/>
            <person name="Wu L."/>
            <person name="Ma J."/>
        </authorList>
    </citation>
    <scope>NUCLEOTIDE SEQUENCE [LARGE SCALE GENOMIC DNA]</scope>
    <source>
        <strain evidence="3">JCM 17342</strain>
    </source>
</reference>
<protein>
    <recommendedName>
        <fullName evidence="1">Glycosyltransferase 2-like domain-containing protein</fullName>
    </recommendedName>
</protein>
<proteinExistence type="predicted"/>
<feature type="domain" description="Glycosyltransferase 2-like" evidence="1">
    <location>
        <begin position="60"/>
        <end position="175"/>
    </location>
</feature>
<comment type="caution">
    <text evidence="2">The sequence shown here is derived from an EMBL/GenBank/DDBJ whole genome shotgun (WGS) entry which is preliminary data.</text>
</comment>
<name>A0ABP7SYQ0_9PSEU</name>
<dbReference type="InterPro" id="IPR001173">
    <property type="entry name" value="Glyco_trans_2-like"/>
</dbReference>
<dbReference type="Proteomes" id="UP001501747">
    <property type="component" value="Unassembled WGS sequence"/>
</dbReference>
<evidence type="ECO:0000313" key="2">
    <source>
        <dbReference type="EMBL" id="GAA4018461.1"/>
    </source>
</evidence>
<dbReference type="Pfam" id="PF00535">
    <property type="entry name" value="Glycos_transf_2"/>
    <property type="match status" value="1"/>
</dbReference>
<sequence length="273" mass="30671">MSISRRVKDVLRATVGRNVLATWWWRVRYFSAQRVSARFEDAEVARLARTLPNPPEAMVTVLVATYKRPEGLRKAVHSALNQTVRDIAVVVVDDGGGQTDGLPDDPRLTVLTLSANHISCGLSRNVAMRLSRSPYVAVLDDDNTWRPEHLEHALAGLADGSAGLVYTRVRRVRPDGSEVDVLGKPFDRRAHADDSWVDANSLVFRRRPGLRFNPWARPRSVHPKEDWEFVHHVSAKHTVRYLPVTTVEYSVHSGSYFSDWDADALGACTERVT</sequence>
<dbReference type="SUPFAM" id="SSF53448">
    <property type="entry name" value="Nucleotide-diphospho-sugar transferases"/>
    <property type="match status" value="1"/>
</dbReference>